<dbReference type="CDD" id="cd21112">
    <property type="entry name" value="alphaLP-like"/>
    <property type="match status" value="1"/>
</dbReference>
<evidence type="ECO:0000256" key="2">
    <source>
        <dbReference type="ARBA" id="ARBA00022670"/>
    </source>
</evidence>
<keyword evidence="3" id="KW-0378">Hydrolase</keyword>
<comment type="caution">
    <text evidence="8">The sequence shown here is derived from an EMBL/GenBank/DDBJ whole genome shotgun (WGS) entry which is preliminary data.</text>
</comment>
<dbReference type="EMBL" id="JAAATY010000005">
    <property type="protein sequence ID" value="NRN65059.1"/>
    <property type="molecule type" value="Genomic_DNA"/>
</dbReference>
<comment type="similarity">
    <text evidence="1">Belongs to the peptidase S1 family.</text>
</comment>
<feature type="domain" description="Peptidase S1" evidence="7">
    <location>
        <begin position="205"/>
        <end position="363"/>
    </location>
</feature>
<accession>A0ABX2F153</accession>
<feature type="signal peptide" evidence="6">
    <location>
        <begin position="1"/>
        <end position="27"/>
    </location>
</feature>
<evidence type="ECO:0000259" key="7">
    <source>
        <dbReference type="Pfam" id="PF00089"/>
    </source>
</evidence>
<dbReference type="GO" id="GO:0008233">
    <property type="term" value="F:peptidase activity"/>
    <property type="evidence" value="ECO:0007669"/>
    <property type="project" value="UniProtKB-KW"/>
</dbReference>
<dbReference type="Pfam" id="PF00089">
    <property type="entry name" value="Trypsin"/>
    <property type="match status" value="1"/>
</dbReference>
<dbReference type="RefSeq" id="WP_173128336.1">
    <property type="nucleotide sequence ID" value="NZ_CBCSGW010000013.1"/>
</dbReference>
<keyword evidence="6" id="KW-0732">Signal</keyword>
<keyword evidence="9" id="KW-1185">Reference proteome</keyword>
<evidence type="ECO:0000256" key="5">
    <source>
        <dbReference type="ARBA" id="ARBA00023157"/>
    </source>
</evidence>
<sequence length="377" mass="38370">MKTRILGACLTVGAAVGAAFLAPVASAAPSFDAAMVQAAAVQMGATPAQAAQRLDQEQRLSRKLADLQAGGVPTDGAFFDSTGALIVTTSDTARVRAAGLTPRSGVKGERALNDLSAQVERAIGADMDQVQSWGPDVAIDRVVVTVEPAAGAALVQRLSSMDGVIVETGADLAKNADVVPGRIMDLQPGTNCSLGFNGRRSNGAKVLLTAGHCVEGNPDILDANGTHIGKGAGTRFPSVDMGIVNIDAEDTQRAYVDTRMGTTVAVTGMSKAPIGTTICKAGNTTGWTCGRITHYNQSVRYSGESATTTGLARATVCTEGGDSGGAYISGNTAQGMTSGGPIGVDCGWNQGANAGSYSFYQPVVDAANYYGVTLLTS</sequence>
<dbReference type="InterPro" id="IPR009003">
    <property type="entry name" value="Peptidase_S1_PA"/>
</dbReference>
<evidence type="ECO:0000313" key="8">
    <source>
        <dbReference type="EMBL" id="NRN65059.1"/>
    </source>
</evidence>
<protein>
    <submittedName>
        <fullName evidence="8">Alpha-lytic protease</fullName>
    </submittedName>
</protein>
<evidence type="ECO:0000256" key="6">
    <source>
        <dbReference type="SAM" id="SignalP"/>
    </source>
</evidence>
<organism evidence="8 9">
    <name type="scientific">Kibdelosporangium persicum</name>
    <dbReference type="NCBI Taxonomy" id="2698649"/>
    <lineage>
        <taxon>Bacteria</taxon>
        <taxon>Bacillati</taxon>
        <taxon>Actinomycetota</taxon>
        <taxon>Actinomycetes</taxon>
        <taxon>Pseudonocardiales</taxon>
        <taxon>Pseudonocardiaceae</taxon>
        <taxon>Kibdelosporangium</taxon>
    </lineage>
</organism>
<dbReference type="InterPro" id="IPR001254">
    <property type="entry name" value="Trypsin_dom"/>
</dbReference>
<dbReference type="PRINTS" id="PR00861">
    <property type="entry name" value="ALYTICPTASE"/>
</dbReference>
<evidence type="ECO:0000256" key="4">
    <source>
        <dbReference type="ARBA" id="ARBA00022825"/>
    </source>
</evidence>
<evidence type="ECO:0000256" key="3">
    <source>
        <dbReference type="ARBA" id="ARBA00022801"/>
    </source>
</evidence>
<feature type="chain" id="PRO_5046011278" evidence="6">
    <location>
        <begin position="28"/>
        <end position="377"/>
    </location>
</feature>
<reference evidence="8 9" key="1">
    <citation type="submission" date="2020-01" db="EMBL/GenBank/DDBJ databases">
        <title>Kibdelosporangium persica a novel Actinomycetes from a hot desert in Iran.</title>
        <authorList>
            <person name="Safaei N."/>
            <person name="Zaburannyi N."/>
            <person name="Mueller R."/>
            <person name="Wink J."/>
        </authorList>
    </citation>
    <scope>NUCLEOTIDE SEQUENCE [LARGE SCALE GENOMIC DNA]</scope>
    <source>
        <strain evidence="8 9">4NS15</strain>
    </source>
</reference>
<keyword evidence="5" id="KW-1015">Disulfide bond</keyword>
<dbReference type="PIRSF" id="PIRSF001134">
    <property type="entry name" value="Streptogrisin"/>
    <property type="match status" value="1"/>
</dbReference>
<dbReference type="InterPro" id="IPR001316">
    <property type="entry name" value="Pept_S1A_streptogrisin"/>
</dbReference>
<keyword evidence="2 8" id="KW-0645">Protease</keyword>
<dbReference type="GO" id="GO:0006508">
    <property type="term" value="P:proteolysis"/>
    <property type="evidence" value="ECO:0007669"/>
    <property type="project" value="UniProtKB-KW"/>
</dbReference>
<evidence type="ECO:0000256" key="1">
    <source>
        <dbReference type="ARBA" id="ARBA00007664"/>
    </source>
</evidence>
<keyword evidence="4" id="KW-0720">Serine protease</keyword>
<dbReference type="Gene3D" id="2.40.10.10">
    <property type="entry name" value="Trypsin-like serine proteases"/>
    <property type="match status" value="2"/>
</dbReference>
<dbReference type="SUPFAM" id="SSF50494">
    <property type="entry name" value="Trypsin-like serine proteases"/>
    <property type="match status" value="1"/>
</dbReference>
<evidence type="ECO:0000313" key="9">
    <source>
        <dbReference type="Proteomes" id="UP000763557"/>
    </source>
</evidence>
<dbReference type="InterPro" id="IPR043504">
    <property type="entry name" value="Peptidase_S1_PA_chymotrypsin"/>
</dbReference>
<gene>
    <name evidence="8" type="ORF">GC106_22690</name>
</gene>
<name>A0ABX2F153_9PSEU</name>
<dbReference type="Proteomes" id="UP000763557">
    <property type="component" value="Unassembled WGS sequence"/>
</dbReference>
<proteinExistence type="inferred from homology"/>